<gene>
    <name evidence="3" type="ORF">CDCA_CDCA05G1711</name>
</gene>
<evidence type="ECO:0000313" key="3">
    <source>
        <dbReference type="EMBL" id="KAK4535686.1"/>
    </source>
</evidence>
<dbReference type="EMBL" id="JANCYW010000005">
    <property type="protein sequence ID" value="KAK4535686.1"/>
    <property type="molecule type" value="Genomic_DNA"/>
</dbReference>
<feature type="region of interest" description="Disordered" evidence="1">
    <location>
        <begin position="72"/>
        <end position="277"/>
    </location>
</feature>
<feature type="region of interest" description="Disordered" evidence="1">
    <location>
        <begin position="36"/>
        <end position="58"/>
    </location>
</feature>
<protein>
    <submittedName>
        <fullName evidence="3">Uncharacterized protein</fullName>
    </submittedName>
</protein>
<proteinExistence type="predicted"/>
<comment type="caution">
    <text evidence="3">The sequence shown here is derived from an EMBL/GenBank/DDBJ whole genome shotgun (WGS) entry which is preliminary data.</text>
</comment>
<dbReference type="Proteomes" id="UP001301350">
    <property type="component" value="Unassembled WGS sequence"/>
</dbReference>
<evidence type="ECO:0000313" key="4">
    <source>
        <dbReference type="Proteomes" id="UP001301350"/>
    </source>
</evidence>
<organism evidence="3 4">
    <name type="scientific">Cyanidium caldarium</name>
    <name type="common">Red alga</name>
    <dbReference type="NCBI Taxonomy" id="2771"/>
    <lineage>
        <taxon>Eukaryota</taxon>
        <taxon>Rhodophyta</taxon>
        <taxon>Bangiophyceae</taxon>
        <taxon>Cyanidiales</taxon>
        <taxon>Cyanidiaceae</taxon>
        <taxon>Cyanidium</taxon>
    </lineage>
</organism>
<sequence>MEADTGWLVTAWSGAVCLGAVALAWRVTSGGWWRRSTDGAGGRCTPRTRRKRQRSVAAADGVDERAACRGKNVRSRESARHTASALTLSEADSEAWTENPSNAVWDAPGEEAPSPDRLVPPRRLSFSTVPGDADATPVMVGRGGGRWWRMARRGRGSRGGLRQGRERQSYRASRPEAEKNKRRAVARRPSGPALPRCEANRREGSADKAMPQHAAASLASGGTAPKRRSAKHQATATGPRRTSHRPRERTLRARHPPAVATRSKRIRHSLNVSHSRP</sequence>
<keyword evidence="2" id="KW-0812">Transmembrane</keyword>
<reference evidence="3 4" key="1">
    <citation type="submission" date="2022-07" db="EMBL/GenBank/DDBJ databases">
        <title>Genome-wide signatures of adaptation to extreme environments.</title>
        <authorList>
            <person name="Cho C.H."/>
            <person name="Yoon H.S."/>
        </authorList>
    </citation>
    <scope>NUCLEOTIDE SEQUENCE [LARGE SCALE GENOMIC DNA]</scope>
    <source>
        <strain evidence="3 4">DBV 063 E5</strain>
    </source>
</reference>
<keyword evidence="2" id="KW-1133">Transmembrane helix</keyword>
<dbReference type="AlphaFoldDB" id="A0AAV9IU46"/>
<keyword evidence="2" id="KW-0472">Membrane</keyword>
<name>A0AAV9IU46_CYACA</name>
<feature type="compositionally biased region" description="Basic and acidic residues" evidence="1">
    <location>
        <begin position="163"/>
        <end position="179"/>
    </location>
</feature>
<feature type="compositionally biased region" description="Basic residues" evidence="1">
    <location>
        <begin position="241"/>
        <end position="255"/>
    </location>
</feature>
<evidence type="ECO:0000256" key="2">
    <source>
        <dbReference type="SAM" id="Phobius"/>
    </source>
</evidence>
<keyword evidence="4" id="KW-1185">Reference proteome</keyword>
<feature type="transmembrane region" description="Helical" evidence="2">
    <location>
        <begin position="6"/>
        <end position="25"/>
    </location>
</feature>
<accession>A0AAV9IU46</accession>
<evidence type="ECO:0000256" key="1">
    <source>
        <dbReference type="SAM" id="MobiDB-lite"/>
    </source>
</evidence>